<feature type="chain" id="PRO_5038379655" evidence="6">
    <location>
        <begin position="29"/>
        <end position="221"/>
    </location>
</feature>
<evidence type="ECO:0000256" key="6">
    <source>
        <dbReference type="SAM" id="SignalP"/>
    </source>
</evidence>
<dbReference type="InterPro" id="IPR006664">
    <property type="entry name" value="OMP_bac"/>
</dbReference>
<dbReference type="Gene3D" id="3.30.1330.60">
    <property type="entry name" value="OmpA-like domain"/>
    <property type="match status" value="1"/>
</dbReference>
<keyword evidence="6" id="KW-0732">Signal</keyword>
<evidence type="ECO:0000256" key="5">
    <source>
        <dbReference type="SAM" id="MobiDB-lite"/>
    </source>
</evidence>
<dbReference type="PANTHER" id="PTHR30329:SF21">
    <property type="entry name" value="LIPOPROTEIN YIAD-RELATED"/>
    <property type="match status" value="1"/>
</dbReference>
<dbReference type="PROSITE" id="PS51123">
    <property type="entry name" value="OMPA_2"/>
    <property type="match status" value="1"/>
</dbReference>
<dbReference type="SUPFAM" id="SSF103088">
    <property type="entry name" value="OmpA-like"/>
    <property type="match status" value="1"/>
</dbReference>
<evidence type="ECO:0000256" key="1">
    <source>
        <dbReference type="ARBA" id="ARBA00004442"/>
    </source>
</evidence>
<dbReference type="PANTHER" id="PTHR30329">
    <property type="entry name" value="STATOR ELEMENT OF FLAGELLAR MOTOR COMPLEX"/>
    <property type="match status" value="1"/>
</dbReference>
<dbReference type="Pfam" id="PF00691">
    <property type="entry name" value="OmpA"/>
    <property type="match status" value="1"/>
</dbReference>
<dbReference type="EMBL" id="SUMC01000059">
    <property type="protein sequence ID" value="TKA03011.1"/>
    <property type="molecule type" value="Genomic_DNA"/>
</dbReference>
<protein>
    <submittedName>
        <fullName evidence="8">OmpA family protein</fullName>
    </submittedName>
</protein>
<feature type="signal peptide" evidence="6">
    <location>
        <begin position="1"/>
        <end position="28"/>
    </location>
</feature>
<feature type="compositionally biased region" description="Basic and acidic residues" evidence="5">
    <location>
        <begin position="203"/>
        <end position="212"/>
    </location>
</feature>
<feature type="region of interest" description="Disordered" evidence="5">
    <location>
        <begin position="196"/>
        <end position="221"/>
    </location>
</feature>
<dbReference type="OrthoDB" id="9782229at2"/>
<dbReference type="InterPro" id="IPR036737">
    <property type="entry name" value="OmpA-like_sf"/>
</dbReference>
<dbReference type="RefSeq" id="WP_136728710.1">
    <property type="nucleotide sequence ID" value="NZ_SUMC01000059.1"/>
</dbReference>
<keyword evidence="3" id="KW-0998">Cell outer membrane</keyword>
<dbReference type="PRINTS" id="PR01021">
    <property type="entry name" value="OMPADOMAIN"/>
</dbReference>
<proteinExistence type="predicted"/>
<dbReference type="InterPro" id="IPR006665">
    <property type="entry name" value="OmpA-like"/>
</dbReference>
<sequence>MPRTGRPGSAAATLALALTLLPVFPVAAARADTVNPTALPTSSAPTKIDPNAPGLKLPAGATLAAPKVLDIVSVTDSSSSSTATASSGEERHQESNSTITYALQADVTFGKDSAKLSPTAAARIKAIASDIATKKVTDPIRVFGFTDNLGSSAHGAVLSKQRADAVYNILATQLAASGSNTAYSFQVRGYGEDYPIADNSTEPGRKQNRRVEITFTPPSAS</sequence>
<dbReference type="GO" id="GO:0009279">
    <property type="term" value="C:cell outer membrane"/>
    <property type="evidence" value="ECO:0007669"/>
    <property type="project" value="UniProtKB-SubCell"/>
</dbReference>
<comment type="subcellular location">
    <subcellularLocation>
        <location evidence="1">Cell outer membrane</location>
    </subcellularLocation>
</comment>
<keyword evidence="9" id="KW-1185">Reference proteome</keyword>
<evidence type="ECO:0000256" key="2">
    <source>
        <dbReference type="ARBA" id="ARBA00023136"/>
    </source>
</evidence>
<dbReference type="AlphaFoldDB" id="A0A4U0S779"/>
<comment type="caution">
    <text evidence="8">The sequence shown here is derived from an EMBL/GenBank/DDBJ whole genome shotgun (WGS) entry which is preliminary data.</text>
</comment>
<organism evidence="8 9">
    <name type="scientific">Actinacidiphila oryziradicis</name>
    <dbReference type="NCBI Taxonomy" id="2571141"/>
    <lineage>
        <taxon>Bacteria</taxon>
        <taxon>Bacillati</taxon>
        <taxon>Actinomycetota</taxon>
        <taxon>Actinomycetes</taxon>
        <taxon>Kitasatosporales</taxon>
        <taxon>Streptomycetaceae</taxon>
        <taxon>Actinacidiphila</taxon>
    </lineage>
</organism>
<evidence type="ECO:0000256" key="4">
    <source>
        <dbReference type="PROSITE-ProRule" id="PRU00473"/>
    </source>
</evidence>
<feature type="domain" description="OmpA-like" evidence="7">
    <location>
        <begin position="96"/>
        <end position="219"/>
    </location>
</feature>
<evidence type="ECO:0000259" key="7">
    <source>
        <dbReference type="PROSITE" id="PS51123"/>
    </source>
</evidence>
<evidence type="ECO:0000256" key="3">
    <source>
        <dbReference type="ARBA" id="ARBA00023237"/>
    </source>
</evidence>
<dbReference type="Proteomes" id="UP000305778">
    <property type="component" value="Unassembled WGS sequence"/>
</dbReference>
<dbReference type="CDD" id="cd07185">
    <property type="entry name" value="OmpA_C-like"/>
    <property type="match status" value="1"/>
</dbReference>
<dbReference type="InterPro" id="IPR050330">
    <property type="entry name" value="Bact_OuterMem_StrucFunc"/>
</dbReference>
<evidence type="ECO:0000313" key="9">
    <source>
        <dbReference type="Proteomes" id="UP000305778"/>
    </source>
</evidence>
<reference evidence="8 9" key="1">
    <citation type="submission" date="2019-04" db="EMBL/GenBank/DDBJ databases">
        <title>Streptomyces oryziradicis sp. nov., a novel actinomycete isolated from rhizosphere soil of rice (Oryza sativa L.).</title>
        <authorList>
            <person name="Li C."/>
        </authorList>
    </citation>
    <scope>NUCLEOTIDE SEQUENCE [LARGE SCALE GENOMIC DNA]</scope>
    <source>
        <strain evidence="8 9">NEAU-C40</strain>
    </source>
</reference>
<gene>
    <name evidence="8" type="ORF">FCI23_37865</name>
</gene>
<evidence type="ECO:0000313" key="8">
    <source>
        <dbReference type="EMBL" id="TKA03011.1"/>
    </source>
</evidence>
<name>A0A4U0S779_9ACTN</name>
<keyword evidence="2 4" id="KW-0472">Membrane</keyword>
<accession>A0A4U0S779</accession>